<feature type="domain" description="MPN" evidence="6">
    <location>
        <begin position="28"/>
        <end position="152"/>
    </location>
</feature>
<dbReference type="GO" id="GO:0008237">
    <property type="term" value="F:metallopeptidase activity"/>
    <property type="evidence" value="ECO:0007669"/>
    <property type="project" value="UniProtKB-KW"/>
</dbReference>
<dbReference type="InterPro" id="IPR025657">
    <property type="entry name" value="RadC_JAB"/>
</dbReference>
<dbReference type="PROSITE" id="PS50249">
    <property type="entry name" value="MPN"/>
    <property type="match status" value="1"/>
</dbReference>
<name>A0A286A6Y1_9SPHI</name>
<dbReference type="GO" id="GO:0046872">
    <property type="term" value="F:metal ion binding"/>
    <property type="evidence" value="ECO:0007669"/>
    <property type="project" value="UniProtKB-KW"/>
</dbReference>
<keyword evidence="3" id="KW-0378">Hydrolase</keyword>
<reference evidence="8" key="1">
    <citation type="submission" date="2017-09" db="EMBL/GenBank/DDBJ databases">
        <authorList>
            <person name="Varghese N."/>
            <person name="Submissions S."/>
        </authorList>
    </citation>
    <scope>NUCLEOTIDE SEQUENCE [LARGE SCALE GENOMIC DNA]</scope>
    <source>
        <strain evidence="8">CGMCC 1.12803</strain>
    </source>
</reference>
<keyword evidence="4" id="KW-0862">Zinc</keyword>
<proteinExistence type="predicted"/>
<evidence type="ECO:0000256" key="4">
    <source>
        <dbReference type="ARBA" id="ARBA00022833"/>
    </source>
</evidence>
<dbReference type="OrthoDB" id="9804482at2"/>
<protein>
    <submittedName>
        <fullName evidence="7">RadC-like JAB domain-containing protein</fullName>
    </submittedName>
</protein>
<evidence type="ECO:0000256" key="5">
    <source>
        <dbReference type="ARBA" id="ARBA00023049"/>
    </source>
</evidence>
<dbReference type="GO" id="GO:0006508">
    <property type="term" value="P:proteolysis"/>
    <property type="evidence" value="ECO:0007669"/>
    <property type="project" value="UniProtKB-KW"/>
</dbReference>
<sequence>MEQKEIFKVAEVQLSYRPHFKAQERPQISTSEQAYRVMLDSWDMNLISFIEQAKMILLNRNNRVLGIVNLSTGGGGSTVIDSRVLFSIALKATATSIILCHNHPSGNLKPSHEDLRLTEKIKQAGKILEIEIHDHLIISENGYLSMAEEAYM</sequence>
<keyword evidence="1" id="KW-0645">Protease</keyword>
<evidence type="ECO:0000313" key="8">
    <source>
        <dbReference type="Proteomes" id="UP000219281"/>
    </source>
</evidence>
<dbReference type="Proteomes" id="UP000219281">
    <property type="component" value="Unassembled WGS sequence"/>
</dbReference>
<dbReference type="PROSITE" id="PS01302">
    <property type="entry name" value="UPF0758"/>
    <property type="match status" value="1"/>
</dbReference>
<dbReference type="Gene3D" id="3.40.140.10">
    <property type="entry name" value="Cytidine Deaminase, domain 2"/>
    <property type="match status" value="1"/>
</dbReference>
<accession>A0A286A6Y1</accession>
<dbReference type="PANTHER" id="PTHR30471:SF3">
    <property type="entry name" value="UPF0758 PROTEIN YEES-RELATED"/>
    <property type="match status" value="1"/>
</dbReference>
<dbReference type="InterPro" id="IPR001405">
    <property type="entry name" value="UPF0758"/>
</dbReference>
<evidence type="ECO:0000259" key="6">
    <source>
        <dbReference type="PROSITE" id="PS50249"/>
    </source>
</evidence>
<dbReference type="RefSeq" id="WP_097132451.1">
    <property type="nucleotide sequence ID" value="NZ_OCMT01000003.1"/>
</dbReference>
<dbReference type="CDD" id="cd08071">
    <property type="entry name" value="MPN_DUF2466"/>
    <property type="match status" value="1"/>
</dbReference>
<dbReference type="Pfam" id="PF04002">
    <property type="entry name" value="RadC"/>
    <property type="match status" value="1"/>
</dbReference>
<evidence type="ECO:0000256" key="2">
    <source>
        <dbReference type="ARBA" id="ARBA00022723"/>
    </source>
</evidence>
<dbReference type="PANTHER" id="PTHR30471">
    <property type="entry name" value="DNA REPAIR PROTEIN RADC"/>
    <property type="match status" value="1"/>
</dbReference>
<keyword evidence="5" id="KW-0482">Metalloprotease</keyword>
<dbReference type="AlphaFoldDB" id="A0A286A6Y1"/>
<organism evidence="7 8">
    <name type="scientific">Pedobacter xixiisoli</name>
    <dbReference type="NCBI Taxonomy" id="1476464"/>
    <lineage>
        <taxon>Bacteria</taxon>
        <taxon>Pseudomonadati</taxon>
        <taxon>Bacteroidota</taxon>
        <taxon>Sphingobacteriia</taxon>
        <taxon>Sphingobacteriales</taxon>
        <taxon>Sphingobacteriaceae</taxon>
        <taxon>Pedobacter</taxon>
    </lineage>
</organism>
<evidence type="ECO:0000256" key="1">
    <source>
        <dbReference type="ARBA" id="ARBA00022670"/>
    </source>
</evidence>
<dbReference type="SUPFAM" id="SSF102712">
    <property type="entry name" value="JAB1/MPN domain"/>
    <property type="match status" value="1"/>
</dbReference>
<gene>
    <name evidence="7" type="ORF">SAMN06297358_2609</name>
</gene>
<keyword evidence="2" id="KW-0479">Metal-binding</keyword>
<evidence type="ECO:0000256" key="3">
    <source>
        <dbReference type="ARBA" id="ARBA00022801"/>
    </source>
</evidence>
<dbReference type="InterPro" id="IPR037518">
    <property type="entry name" value="MPN"/>
</dbReference>
<dbReference type="InterPro" id="IPR020891">
    <property type="entry name" value="UPF0758_CS"/>
</dbReference>
<dbReference type="EMBL" id="OCMT01000003">
    <property type="protein sequence ID" value="SOD17637.1"/>
    <property type="molecule type" value="Genomic_DNA"/>
</dbReference>
<keyword evidence="8" id="KW-1185">Reference proteome</keyword>
<evidence type="ECO:0000313" key="7">
    <source>
        <dbReference type="EMBL" id="SOD17637.1"/>
    </source>
</evidence>